<dbReference type="CDD" id="cd00056">
    <property type="entry name" value="ENDO3c"/>
    <property type="match status" value="1"/>
</dbReference>
<accession>A0A4Y8PFV0</accession>
<keyword evidence="15" id="KW-1185">Reference proteome</keyword>
<evidence type="ECO:0000256" key="3">
    <source>
        <dbReference type="ARBA" id="ARBA00022723"/>
    </source>
</evidence>
<dbReference type="PROSITE" id="PS01155">
    <property type="entry name" value="ENDONUCLEASE_III_2"/>
    <property type="match status" value="1"/>
</dbReference>
<dbReference type="GO" id="GO:0046872">
    <property type="term" value="F:metal ion binding"/>
    <property type="evidence" value="ECO:0007669"/>
    <property type="project" value="UniProtKB-KW"/>
</dbReference>
<comment type="similarity">
    <text evidence="1 12">Belongs to the Nth/MutY family.</text>
</comment>
<dbReference type="GO" id="GO:0140078">
    <property type="term" value="F:class I DNA-(apurinic or apyrimidinic site) endonuclease activity"/>
    <property type="evidence" value="ECO:0007669"/>
    <property type="project" value="UniProtKB-EC"/>
</dbReference>
<keyword evidence="2 12" id="KW-0004">4Fe-4S</keyword>
<keyword evidence="8 12" id="KW-0238">DNA-binding</keyword>
<evidence type="ECO:0000256" key="4">
    <source>
        <dbReference type="ARBA" id="ARBA00022763"/>
    </source>
</evidence>
<comment type="cofactor">
    <cofactor evidence="12">
        <name>[4Fe-4S] cluster</name>
        <dbReference type="ChEBI" id="CHEBI:49883"/>
    </cofactor>
    <text evidence="12">Binds 1 [4Fe-4S] cluster.</text>
</comment>
<keyword evidence="14" id="KW-0540">Nuclease</keyword>
<dbReference type="Pfam" id="PF00730">
    <property type="entry name" value="HhH-GPD"/>
    <property type="match status" value="1"/>
</dbReference>
<dbReference type="InterPro" id="IPR023170">
    <property type="entry name" value="HhH_base_excis_C"/>
</dbReference>
<name>A0A4Y8PFV0_9BACT</name>
<dbReference type="SUPFAM" id="SSF48150">
    <property type="entry name" value="DNA-glycosylase"/>
    <property type="match status" value="1"/>
</dbReference>
<evidence type="ECO:0000256" key="12">
    <source>
        <dbReference type="HAMAP-Rule" id="MF_00942"/>
    </source>
</evidence>
<keyword evidence="11 12" id="KW-0326">Glycosidase</keyword>
<comment type="caution">
    <text evidence="14">The sequence shown here is derived from an EMBL/GenBank/DDBJ whole genome shotgun (WGS) entry which is preliminary data.</text>
</comment>
<organism evidence="14 15">
    <name type="scientific">Methylacidiphilum caldifontis</name>
    <dbReference type="NCBI Taxonomy" id="2795386"/>
    <lineage>
        <taxon>Bacteria</taxon>
        <taxon>Pseudomonadati</taxon>
        <taxon>Verrucomicrobiota</taxon>
        <taxon>Methylacidiphilae</taxon>
        <taxon>Methylacidiphilales</taxon>
        <taxon>Methylacidiphilaceae</taxon>
        <taxon>Methylacidiphilum (ex Ratnadevi et al. 2023)</taxon>
    </lineage>
</organism>
<feature type="binding site" evidence="12">
    <location>
        <position position="189"/>
    </location>
    <ligand>
        <name>[4Fe-4S] cluster</name>
        <dbReference type="ChEBI" id="CHEBI:49883"/>
    </ligand>
</feature>
<dbReference type="InterPro" id="IPR003265">
    <property type="entry name" value="HhH-GPD_domain"/>
</dbReference>
<evidence type="ECO:0000256" key="7">
    <source>
        <dbReference type="ARBA" id="ARBA00023014"/>
    </source>
</evidence>
<dbReference type="PANTHER" id="PTHR10359:SF18">
    <property type="entry name" value="ENDONUCLEASE III"/>
    <property type="match status" value="1"/>
</dbReference>
<dbReference type="EMBL" id="LXQC01000113">
    <property type="protein sequence ID" value="TFE70740.1"/>
    <property type="molecule type" value="Genomic_DNA"/>
</dbReference>
<dbReference type="GO" id="GO:0019104">
    <property type="term" value="F:DNA N-glycosylase activity"/>
    <property type="evidence" value="ECO:0007669"/>
    <property type="project" value="UniProtKB-UniRule"/>
</dbReference>
<feature type="binding site" evidence="12">
    <location>
        <position position="199"/>
    </location>
    <ligand>
        <name>[4Fe-4S] cluster</name>
        <dbReference type="ChEBI" id="CHEBI:49883"/>
    </ligand>
</feature>
<dbReference type="OrthoDB" id="9800977at2"/>
<dbReference type="Gene3D" id="1.10.340.30">
    <property type="entry name" value="Hypothetical protein, domain 2"/>
    <property type="match status" value="1"/>
</dbReference>
<dbReference type="InterPro" id="IPR004036">
    <property type="entry name" value="Endonuclease-III-like_CS2"/>
</dbReference>
<dbReference type="InterPro" id="IPR005759">
    <property type="entry name" value="Nth"/>
</dbReference>
<keyword evidence="3 12" id="KW-0479">Metal-binding</keyword>
<dbReference type="AlphaFoldDB" id="A0A4Y8PFV0"/>
<dbReference type="FunFam" id="1.10.340.30:FF:000001">
    <property type="entry name" value="Endonuclease III"/>
    <property type="match status" value="1"/>
</dbReference>
<keyword evidence="5 12" id="KW-0378">Hydrolase</keyword>
<evidence type="ECO:0000256" key="2">
    <source>
        <dbReference type="ARBA" id="ARBA00022485"/>
    </source>
</evidence>
<feature type="domain" description="HhH-GPD" evidence="13">
    <location>
        <begin position="39"/>
        <end position="187"/>
    </location>
</feature>
<keyword evidence="4 12" id="KW-0227">DNA damage</keyword>
<evidence type="ECO:0000256" key="9">
    <source>
        <dbReference type="ARBA" id="ARBA00023204"/>
    </source>
</evidence>
<evidence type="ECO:0000256" key="6">
    <source>
        <dbReference type="ARBA" id="ARBA00023004"/>
    </source>
</evidence>
<dbReference type="GO" id="GO:0051539">
    <property type="term" value="F:4 iron, 4 sulfur cluster binding"/>
    <property type="evidence" value="ECO:0007669"/>
    <property type="project" value="UniProtKB-UniRule"/>
</dbReference>
<evidence type="ECO:0000256" key="10">
    <source>
        <dbReference type="ARBA" id="ARBA00023239"/>
    </source>
</evidence>
<sequence>MNEKERIEKILAILKNTYPDSKPALLYTNPLELLIATILSARCTDEQVNLVTKKLFHKYRTAEDYASAPIEELEEMIHSLGFYKTKAKNIKNACSLICSKFNGKVPSQMNMLVELPGVGRKTANVVLGNAFGINEGVVVDTHVSRVAFRLGLTKEKQPEKIEVDLMRCIHKEQWAEFSNQLIWHGRKRCKARNPDCPHCELNPICPKIGVSQ</sequence>
<dbReference type="Proteomes" id="UP000297713">
    <property type="component" value="Unassembled WGS sequence"/>
</dbReference>
<dbReference type="Gene3D" id="1.10.1670.10">
    <property type="entry name" value="Helix-hairpin-Helix base-excision DNA repair enzymes (C-terminal)"/>
    <property type="match status" value="1"/>
</dbReference>
<dbReference type="PANTHER" id="PTHR10359">
    <property type="entry name" value="A/G-SPECIFIC ADENINE GLYCOSYLASE/ENDONUCLEASE III"/>
    <property type="match status" value="1"/>
</dbReference>
<reference evidence="14 15" key="1">
    <citation type="submission" date="2016-05" db="EMBL/GenBank/DDBJ databases">
        <title>Diversity and Homogeneity among Thermoacidophilic Verrucomicrobia Methanotrophs Linked with Geographical Origin.</title>
        <authorList>
            <person name="Erikstad H.-A."/>
            <person name="Smestad N.B."/>
            <person name="Ceballos R.M."/>
            <person name="Birkeland N.-K."/>
        </authorList>
    </citation>
    <scope>NUCLEOTIDE SEQUENCE [LARGE SCALE GENOMIC DNA]</scope>
    <source>
        <strain evidence="14 15">Phi</strain>
    </source>
</reference>
<dbReference type="EC" id="4.2.99.18" evidence="12"/>
<dbReference type="InterPro" id="IPR011257">
    <property type="entry name" value="DNA_glycosylase"/>
</dbReference>
<dbReference type="HAMAP" id="MF_00942">
    <property type="entry name" value="Nth"/>
    <property type="match status" value="1"/>
</dbReference>
<keyword evidence="6 12" id="KW-0408">Iron</keyword>
<feature type="binding site" evidence="12">
    <location>
        <position position="196"/>
    </location>
    <ligand>
        <name>[4Fe-4S] cluster</name>
        <dbReference type="ChEBI" id="CHEBI:49883"/>
    </ligand>
</feature>
<dbReference type="NCBIfam" id="TIGR01083">
    <property type="entry name" value="nth"/>
    <property type="match status" value="1"/>
</dbReference>
<dbReference type="GO" id="GO:0006285">
    <property type="term" value="P:base-excision repair, AP site formation"/>
    <property type="evidence" value="ECO:0007669"/>
    <property type="project" value="TreeGrafter"/>
</dbReference>
<comment type="function">
    <text evidence="12">DNA repair enzyme that has both DNA N-glycosylase activity and AP-lyase activity. The DNA N-glycosylase activity releases various damaged pyrimidines from DNA by cleaving the N-glycosidic bond, leaving an AP (apurinic/apyrimidinic) site. The AP-lyase activity cleaves the phosphodiester bond 3' to the AP site by a beta-elimination, leaving a 3'-terminal unsaturated sugar and a product with a terminal 5'-phosphate.</text>
</comment>
<evidence type="ECO:0000256" key="8">
    <source>
        <dbReference type="ARBA" id="ARBA00023125"/>
    </source>
</evidence>
<evidence type="ECO:0000256" key="5">
    <source>
        <dbReference type="ARBA" id="ARBA00022801"/>
    </source>
</evidence>
<proteinExistence type="inferred from homology"/>
<keyword evidence="14" id="KW-0255">Endonuclease</keyword>
<evidence type="ECO:0000256" key="1">
    <source>
        <dbReference type="ARBA" id="ARBA00008343"/>
    </source>
</evidence>
<dbReference type="SMART" id="SM00478">
    <property type="entry name" value="ENDO3c"/>
    <property type="match status" value="1"/>
</dbReference>
<keyword evidence="9 12" id="KW-0234">DNA repair</keyword>
<keyword evidence="7 12" id="KW-0411">Iron-sulfur</keyword>
<feature type="binding site" evidence="12">
    <location>
        <position position="205"/>
    </location>
    <ligand>
        <name>[4Fe-4S] cluster</name>
        <dbReference type="ChEBI" id="CHEBI:49883"/>
    </ligand>
</feature>
<evidence type="ECO:0000313" key="14">
    <source>
        <dbReference type="EMBL" id="TFE70740.1"/>
    </source>
</evidence>
<evidence type="ECO:0000256" key="11">
    <source>
        <dbReference type="ARBA" id="ARBA00023295"/>
    </source>
</evidence>
<evidence type="ECO:0000259" key="13">
    <source>
        <dbReference type="SMART" id="SM00478"/>
    </source>
</evidence>
<dbReference type="FunFam" id="1.10.1670.10:FF:000001">
    <property type="entry name" value="Endonuclease III"/>
    <property type="match status" value="1"/>
</dbReference>
<dbReference type="PIRSF" id="PIRSF001435">
    <property type="entry name" value="Nth"/>
    <property type="match status" value="1"/>
</dbReference>
<comment type="catalytic activity">
    <reaction evidence="12">
        <text>2'-deoxyribonucleotide-(2'-deoxyribose 5'-phosphate)-2'-deoxyribonucleotide-DNA = a 3'-end 2'-deoxyribonucleotide-(2,3-dehydro-2,3-deoxyribose 5'-phosphate)-DNA + a 5'-end 5'-phospho-2'-deoxyribonucleoside-DNA + H(+)</text>
        <dbReference type="Rhea" id="RHEA:66592"/>
        <dbReference type="Rhea" id="RHEA-COMP:13180"/>
        <dbReference type="Rhea" id="RHEA-COMP:16897"/>
        <dbReference type="Rhea" id="RHEA-COMP:17067"/>
        <dbReference type="ChEBI" id="CHEBI:15378"/>
        <dbReference type="ChEBI" id="CHEBI:136412"/>
        <dbReference type="ChEBI" id="CHEBI:157695"/>
        <dbReference type="ChEBI" id="CHEBI:167181"/>
        <dbReference type="EC" id="4.2.99.18"/>
    </reaction>
</comment>
<dbReference type="GO" id="GO:0003677">
    <property type="term" value="F:DNA binding"/>
    <property type="evidence" value="ECO:0007669"/>
    <property type="project" value="UniProtKB-UniRule"/>
</dbReference>
<gene>
    <name evidence="12" type="primary">nth</name>
    <name evidence="14" type="ORF">A7Q10_06180</name>
</gene>
<evidence type="ECO:0000313" key="15">
    <source>
        <dbReference type="Proteomes" id="UP000297713"/>
    </source>
</evidence>
<protein>
    <recommendedName>
        <fullName evidence="12">Endonuclease III</fullName>
        <ecNumber evidence="12">4.2.99.18</ecNumber>
    </recommendedName>
    <alternativeName>
        <fullName evidence="12">DNA-(apurinic or apyrimidinic site) lyase</fullName>
    </alternativeName>
</protein>
<keyword evidence="10 12" id="KW-0456">Lyase</keyword>